<dbReference type="AlphaFoldDB" id="G5S8D2"/>
<dbReference type="Proteomes" id="UP000003536">
    <property type="component" value="Unassembled WGS sequence"/>
</dbReference>
<comment type="caution">
    <text evidence="1">The sequence shown here is derived from an EMBL/GenBank/DDBJ whole genome shotgun (WGS) entry which is preliminary data.</text>
</comment>
<accession>G5S8D2</accession>
<reference evidence="1 2" key="1">
    <citation type="journal article" date="2011" name="BMC Genomics">
        <title>Genome sequencing reveals diversification of virulence factor content and possible host adaptation in distinct subpopulations of Salmonella enterica.</title>
        <authorList>
            <person name="den Bakker H.C."/>
            <person name="Moreno Switt A.I."/>
            <person name="Govoni G."/>
            <person name="Cummings C.A."/>
            <person name="Ranieri M.L."/>
            <person name="Degoricija L."/>
            <person name="Hoelzer K."/>
            <person name="Rodriguez-Rivera L.D."/>
            <person name="Brown S."/>
            <person name="Bolchacova E."/>
            <person name="Furtado M.R."/>
            <person name="Wiedmann M."/>
        </authorList>
    </citation>
    <scope>NUCLEOTIDE SEQUENCE [LARGE SCALE GENOMIC DNA]</scope>
    <source>
        <strain evidence="1 2">A4-580</strain>
    </source>
</reference>
<organism evidence="1 2">
    <name type="scientific">Salmonella enterica subsp. enterica serovar Wandsworth str. A4-580</name>
    <dbReference type="NCBI Taxonomy" id="913086"/>
    <lineage>
        <taxon>Bacteria</taxon>
        <taxon>Pseudomonadati</taxon>
        <taxon>Pseudomonadota</taxon>
        <taxon>Gammaproteobacteria</taxon>
        <taxon>Enterobacterales</taxon>
        <taxon>Enterobacteriaceae</taxon>
        <taxon>Salmonella</taxon>
    </lineage>
</organism>
<gene>
    <name evidence="1" type="ORF">LTSEWAN_1139</name>
</gene>
<dbReference type="EMBL" id="AFCX01000353">
    <property type="protein sequence ID" value="EHD05472.1"/>
    <property type="molecule type" value="Genomic_DNA"/>
</dbReference>
<sequence>MATISSSAGRLSRKVHYRERTVAVPSAMLSVQDGCRPPC</sequence>
<evidence type="ECO:0000313" key="1">
    <source>
        <dbReference type="EMBL" id="EHD05472.1"/>
    </source>
</evidence>
<protein>
    <submittedName>
        <fullName evidence="1">Uncharacterized protein</fullName>
    </submittedName>
</protein>
<proteinExistence type="predicted"/>
<name>G5S8D2_SALET</name>
<evidence type="ECO:0000313" key="2">
    <source>
        <dbReference type="Proteomes" id="UP000003536"/>
    </source>
</evidence>